<dbReference type="Proteomes" id="UP000077266">
    <property type="component" value="Unassembled WGS sequence"/>
</dbReference>
<dbReference type="EMBL" id="KV426095">
    <property type="protein sequence ID" value="KZV88638.1"/>
    <property type="molecule type" value="Genomic_DNA"/>
</dbReference>
<evidence type="ECO:0000313" key="3">
    <source>
        <dbReference type="Proteomes" id="UP000077266"/>
    </source>
</evidence>
<protein>
    <submittedName>
        <fullName evidence="2">Uncharacterized protein</fullName>
    </submittedName>
</protein>
<reference evidence="2 3" key="1">
    <citation type="journal article" date="2016" name="Mol. Biol. Evol.">
        <title>Comparative Genomics of Early-Diverging Mushroom-Forming Fungi Provides Insights into the Origins of Lignocellulose Decay Capabilities.</title>
        <authorList>
            <person name="Nagy L.G."/>
            <person name="Riley R."/>
            <person name="Tritt A."/>
            <person name="Adam C."/>
            <person name="Daum C."/>
            <person name="Floudas D."/>
            <person name="Sun H."/>
            <person name="Yadav J.S."/>
            <person name="Pangilinan J."/>
            <person name="Larsson K.H."/>
            <person name="Matsuura K."/>
            <person name="Barry K."/>
            <person name="Labutti K."/>
            <person name="Kuo R."/>
            <person name="Ohm R.A."/>
            <person name="Bhattacharya S.S."/>
            <person name="Shirouzu T."/>
            <person name="Yoshinaga Y."/>
            <person name="Martin F.M."/>
            <person name="Grigoriev I.V."/>
            <person name="Hibbett D.S."/>
        </authorList>
    </citation>
    <scope>NUCLEOTIDE SEQUENCE [LARGE SCALE GENOMIC DNA]</scope>
    <source>
        <strain evidence="2 3">HHB12029</strain>
    </source>
</reference>
<dbReference type="InParanoid" id="A0A165F9P3"/>
<dbReference type="OrthoDB" id="3063716at2759"/>
<feature type="region of interest" description="Disordered" evidence="1">
    <location>
        <begin position="199"/>
        <end position="220"/>
    </location>
</feature>
<gene>
    <name evidence="2" type="ORF">EXIGLDRAFT_772532</name>
</gene>
<name>A0A165F9P3_EXIGL</name>
<evidence type="ECO:0000313" key="2">
    <source>
        <dbReference type="EMBL" id="KZV88638.1"/>
    </source>
</evidence>
<evidence type="ECO:0000256" key="1">
    <source>
        <dbReference type="SAM" id="MobiDB-lite"/>
    </source>
</evidence>
<proteinExistence type="predicted"/>
<keyword evidence="3" id="KW-1185">Reference proteome</keyword>
<feature type="compositionally biased region" description="Basic residues" evidence="1">
    <location>
        <begin position="205"/>
        <end position="218"/>
    </location>
</feature>
<organism evidence="2 3">
    <name type="scientific">Exidia glandulosa HHB12029</name>
    <dbReference type="NCBI Taxonomy" id="1314781"/>
    <lineage>
        <taxon>Eukaryota</taxon>
        <taxon>Fungi</taxon>
        <taxon>Dikarya</taxon>
        <taxon>Basidiomycota</taxon>
        <taxon>Agaricomycotina</taxon>
        <taxon>Agaricomycetes</taxon>
        <taxon>Auriculariales</taxon>
        <taxon>Exidiaceae</taxon>
        <taxon>Exidia</taxon>
    </lineage>
</organism>
<accession>A0A165F9P3</accession>
<sequence>MSRPRGVNPHNTSYEATLTTCSRRELFSPAVPERSPSPGDVEEIEALNNAVRARFTTDMAVSPSPVKRRKLDTNNEVESLVEFRLISGTSRPISLLPKRHPGVPAQWPTEDTREERRIRQARAQIAAVDPPFLSPASVAADGTLRSFRPSDTVPALAVVTFPKVKLPGLNNASLDWSRATHRETDPVSCCPIVPMTATTEPSASHRMHAHKRGRRRPVKERTVVQPTFWRPPLGLGGKTAGYAMGWPASAPGARGYIRATK</sequence>
<dbReference type="AlphaFoldDB" id="A0A165F9P3"/>